<dbReference type="RefSeq" id="WP_179820629.1">
    <property type="nucleotide sequence ID" value="NZ_JACCFS010000001.1"/>
</dbReference>
<comment type="caution">
    <text evidence="3">The sequence shown here is derived from an EMBL/GenBank/DDBJ whole genome shotgun (WGS) entry which is preliminary data.</text>
</comment>
<organism evidence="3 4">
    <name type="scientific">Nocardiopsis aegyptia</name>
    <dbReference type="NCBI Taxonomy" id="220378"/>
    <lineage>
        <taxon>Bacteria</taxon>
        <taxon>Bacillati</taxon>
        <taxon>Actinomycetota</taxon>
        <taxon>Actinomycetes</taxon>
        <taxon>Streptosporangiales</taxon>
        <taxon>Nocardiopsidaceae</taxon>
        <taxon>Nocardiopsis</taxon>
    </lineage>
</organism>
<feature type="transmembrane region" description="Helical" evidence="1">
    <location>
        <begin position="137"/>
        <end position="158"/>
    </location>
</feature>
<dbReference type="EMBL" id="JACCFS010000001">
    <property type="protein sequence ID" value="NYJ32705.1"/>
    <property type="molecule type" value="Genomic_DNA"/>
</dbReference>
<evidence type="ECO:0000256" key="1">
    <source>
        <dbReference type="SAM" id="Phobius"/>
    </source>
</evidence>
<dbReference type="Gene3D" id="1.10.287.70">
    <property type="match status" value="1"/>
</dbReference>
<name>A0A7Z0EIG9_9ACTN</name>
<accession>A0A7Z0EIG9</accession>
<reference evidence="3 4" key="1">
    <citation type="submission" date="2020-07" db="EMBL/GenBank/DDBJ databases">
        <title>Sequencing the genomes of 1000 actinobacteria strains.</title>
        <authorList>
            <person name="Klenk H.-P."/>
        </authorList>
    </citation>
    <scope>NUCLEOTIDE SEQUENCE [LARGE SCALE GENOMIC DNA]</scope>
    <source>
        <strain evidence="3 4">DSM 44442</strain>
    </source>
</reference>
<dbReference type="InterPro" id="IPR013099">
    <property type="entry name" value="K_chnl_dom"/>
</dbReference>
<keyword evidence="1" id="KW-0812">Transmembrane</keyword>
<dbReference type="Pfam" id="PF07885">
    <property type="entry name" value="Ion_trans_2"/>
    <property type="match status" value="1"/>
</dbReference>
<proteinExistence type="predicted"/>
<feature type="transmembrane region" description="Helical" evidence="1">
    <location>
        <begin position="42"/>
        <end position="60"/>
    </location>
</feature>
<keyword evidence="1" id="KW-0472">Membrane</keyword>
<feature type="transmembrane region" description="Helical" evidence="1">
    <location>
        <begin position="12"/>
        <end position="30"/>
    </location>
</feature>
<dbReference type="SUPFAM" id="SSF81324">
    <property type="entry name" value="Voltage-gated potassium channels"/>
    <property type="match status" value="1"/>
</dbReference>
<evidence type="ECO:0000313" key="4">
    <source>
        <dbReference type="Proteomes" id="UP000572051"/>
    </source>
</evidence>
<evidence type="ECO:0000313" key="3">
    <source>
        <dbReference type="EMBL" id="NYJ32705.1"/>
    </source>
</evidence>
<dbReference type="AlphaFoldDB" id="A0A7Z0EIG9"/>
<gene>
    <name evidence="3" type="ORF">HNR10_000586</name>
</gene>
<protein>
    <recommendedName>
        <fullName evidence="2">Potassium channel domain-containing protein</fullName>
    </recommendedName>
</protein>
<keyword evidence="1" id="KW-1133">Transmembrane helix</keyword>
<evidence type="ECO:0000259" key="2">
    <source>
        <dbReference type="Pfam" id="PF07885"/>
    </source>
</evidence>
<feature type="domain" description="Potassium channel" evidence="2">
    <location>
        <begin position="90"/>
        <end position="162"/>
    </location>
</feature>
<feature type="transmembrane region" description="Helical" evidence="1">
    <location>
        <begin position="72"/>
        <end position="91"/>
    </location>
</feature>
<keyword evidence="4" id="KW-1185">Reference proteome</keyword>
<dbReference type="Proteomes" id="UP000572051">
    <property type="component" value="Unassembled WGS sequence"/>
</dbReference>
<sequence>MEKGSTRSHPWNRTLLAAEIAAVVALYYLLPLEEAGWQVVPRWALFVLGVGLICWSVVFTARRQERVNPGELSPHGPVLLAVSGLALFALADYGLATSRPGEFEGLETRTDALYFALTTLATVGFGDIHAQGQYARALLLVQMSFNLVVIAGAVSLLTSRLRARARHRQR</sequence>